<reference evidence="6" key="1">
    <citation type="submission" date="2019-08" db="EMBL/GenBank/DDBJ databases">
        <authorList>
            <person name="Kucharzyk K."/>
            <person name="Murdoch R.W."/>
            <person name="Higgins S."/>
            <person name="Loffler F."/>
        </authorList>
    </citation>
    <scope>NUCLEOTIDE SEQUENCE</scope>
</reference>
<dbReference type="Pfam" id="PF00126">
    <property type="entry name" value="HTH_1"/>
    <property type="match status" value="1"/>
</dbReference>
<evidence type="ECO:0000313" key="6">
    <source>
        <dbReference type="EMBL" id="MPM07020.1"/>
    </source>
</evidence>
<comment type="caution">
    <text evidence="6">The sequence shown here is derived from an EMBL/GenBank/DDBJ whole genome shotgun (WGS) entry which is preliminary data.</text>
</comment>
<dbReference type="PROSITE" id="PS50931">
    <property type="entry name" value="HTH_LYSR"/>
    <property type="match status" value="1"/>
</dbReference>
<evidence type="ECO:0000256" key="2">
    <source>
        <dbReference type="ARBA" id="ARBA00023015"/>
    </source>
</evidence>
<dbReference type="AlphaFoldDB" id="A0A644WT29"/>
<dbReference type="SUPFAM" id="SSF46785">
    <property type="entry name" value="Winged helix' DNA-binding domain"/>
    <property type="match status" value="1"/>
</dbReference>
<proteinExistence type="inferred from homology"/>
<organism evidence="6">
    <name type="scientific">bioreactor metagenome</name>
    <dbReference type="NCBI Taxonomy" id="1076179"/>
    <lineage>
        <taxon>unclassified sequences</taxon>
        <taxon>metagenomes</taxon>
        <taxon>ecological metagenomes</taxon>
    </lineage>
</organism>
<keyword evidence="3" id="KW-0238">DNA-binding</keyword>
<keyword evidence="4" id="KW-0804">Transcription</keyword>
<dbReference type="InterPro" id="IPR036390">
    <property type="entry name" value="WH_DNA-bd_sf"/>
</dbReference>
<evidence type="ECO:0000256" key="4">
    <source>
        <dbReference type="ARBA" id="ARBA00023163"/>
    </source>
</evidence>
<protein>
    <submittedName>
        <fullName evidence="6">HTH-type transcriptional regulator CysL</fullName>
    </submittedName>
</protein>
<dbReference type="Gene3D" id="3.40.190.290">
    <property type="match status" value="1"/>
</dbReference>
<dbReference type="InterPro" id="IPR005119">
    <property type="entry name" value="LysR_subst-bd"/>
</dbReference>
<evidence type="ECO:0000256" key="3">
    <source>
        <dbReference type="ARBA" id="ARBA00023125"/>
    </source>
</evidence>
<keyword evidence="2" id="KW-0805">Transcription regulation</keyword>
<dbReference type="Pfam" id="PF03466">
    <property type="entry name" value="LysR_substrate"/>
    <property type="match status" value="1"/>
</dbReference>
<dbReference type="SUPFAM" id="SSF53850">
    <property type="entry name" value="Periplasmic binding protein-like II"/>
    <property type="match status" value="1"/>
</dbReference>
<dbReference type="GO" id="GO:0003700">
    <property type="term" value="F:DNA-binding transcription factor activity"/>
    <property type="evidence" value="ECO:0007669"/>
    <property type="project" value="InterPro"/>
</dbReference>
<gene>
    <name evidence="6" type="primary">cysL_16</name>
    <name evidence="6" type="ORF">SDC9_53324</name>
</gene>
<accession>A0A644WT29</accession>
<comment type="similarity">
    <text evidence="1">Belongs to the LysR transcriptional regulatory family.</text>
</comment>
<feature type="domain" description="HTH lysR-type" evidence="5">
    <location>
        <begin position="1"/>
        <end position="57"/>
    </location>
</feature>
<name>A0A644WT29_9ZZZZ</name>
<dbReference type="InterPro" id="IPR000847">
    <property type="entry name" value="LysR_HTH_N"/>
</dbReference>
<sequence>MNYRLSVFLAVAKHSNFTKAAKELHISQPAVSRHIHELETEYGVQLFDRAGAMVSLTQAGIVFLKHAELIHENYKSLRLDMNLLVENFKGSIKLGASSTISQYILPPIMSKLIERFPDVEINMISGNSEQIEQAVAEHHVDLGLVEGGSRTTGLKYSHFAKDELVLVASANGKRKQEIEIETLKKLPLVLRESGSGTLDVIDRELSKHNIKLSDLNVLLRLGSTESIKSFLLENSDSYAIISVAALRRELKNNEIMIVDVLGLEFIREFMFVSTQGANSDLTDRLINFIINAYNKM</sequence>
<evidence type="ECO:0000256" key="1">
    <source>
        <dbReference type="ARBA" id="ARBA00009437"/>
    </source>
</evidence>
<dbReference type="Gene3D" id="1.10.10.10">
    <property type="entry name" value="Winged helix-like DNA-binding domain superfamily/Winged helix DNA-binding domain"/>
    <property type="match status" value="1"/>
</dbReference>
<dbReference type="GO" id="GO:0000976">
    <property type="term" value="F:transcription cis-regulatory region binding"/>
    <property type="evidence" value="ECO:0007669"/>
    <property type="project" value="TreeGrafter"/>
</dbReference>
<dbReference type="PRINTS" id="PR00039">
    <property type="entry name" value="HTHLYSR"/>
</dbReference>
<dbReference type="EMBL" id="VSSQ01001291">
    <property type="protein sequence ID" value="MPM07020.1"/>
    <property type="molecule type" value="Genomic_DNA"/>
</dbReference>
<dbReference type="PANTHER" id="PTHR30126:SF39">
    <property type="entry name" value="HTH-TYPE TRANSCRIPTIONAL REGULATOR CYSL"/>
    <property type="match status" value="1"/>
</dbReference>
<dbReference type="FunFam" id="1.10.10.10:FF:000001">
    <property type="entry name" value="LysR family transcriptional regulator"/>
    <property type="match status" value="1"/>
</dbReference>
<dbReference type="PANTHER" id="PTHR30126">
    <property type="entry name" value="HTH-TYPE TRANSCRIPTIONAL REGULATOR"/>
    <property type="match status" value="1"/>
</dbReference>
<evidence type="ECO:0000259" key="5">
    <source>
        <dbReference type="PROSITE" id="PS50931"/>
    </source>
</evidence>
<dbReference type="InterPro" id="IPR036388">
    <property type="entry name" value="WH-like_DNA-bd_sf"/>
</dbReference>